<proteinExistence type="predicted"/>
<dbReference type="GO" id="GO:0032259">
    <property type="term" value="P:methylation"/>
    <property type="evidence" value="ECO:0007669"/>
    <property type="project" value="UniProtKB-KW"/>
</dbReference>
<name>A0A347ZS75_9CHLR</name>
<gene>
    <name evidence="2" type="ORF">DFR64_1157</name>
</gene>
<dbReference type="RefSeq" id="WP_174233250.1">
    <property type="nucleotide sequence ID" value="NZ_AP018437.1"/>
</dbReference>
<dbReference type="AlphaFoldDB" id="A0A347ZS75"/>
<dbReference type="Proteomes" id="UP000256388">
    <property type="component" value="Unassembled WGS sequence"/>
</dbReference>
<dbReference type="PANTHER" id="PTHR43591">
    <property type="entry name" value="METHYLTRANSFERASE"/>
    <property type="match status" value="1"/>
</dbReference>
<evidence type="ECO:0000259" key="1">
    <source>
        <dbReference type="Pfam" id="PF08241"/>
    </source>
</evidence>
<sequence>MCAKLNITQYNKQAWDHEVDIQNPWTVPVSPLEITDAREGKFQLLLTPTKPVPMSWYPDLHGCRVLGLASGGGQQGPILAAAGALVTVFDNSPKQLAQDRLVAERENLDLRLVEGDMADLSVFEDASFDFIFHPVSNCFVPEILPVWREAFRVLAPGGTLVAGFLNPVIYTFDNDLAEQGIYHVKYSLPFSDLYSLTEEERLRWYPDDPLEFSHTLEEQIGGQLQAGFHLIGFFEDKWEEDKINEYMPTFIATRALKPL</sequence>
<accession>A0A347ZS75</accession>
<dbReference type="Gene3D" id="3.40.50.150">
    <property type="entry name" value="Vaccinia Virus protein VP39"/>
    <property type="match status" value="1"/>
</dbReference>
<comment type="caution">
    <text evidence="2">The sequence shown here is derived from an EMBL/GenBank/DDBJ whole genome shotgun (WGS) entry which is preliminary data.</text>
</comment>
<dbReference type="InterPro" id="IPR029063">
    <property type="entry name" value="SAM-dependent_MTases_sf"/>
</dbReference>
<dbReference type="PANTHER" id="PTHR43591:SF110">
    <property type="entry name" value="RHODANESE DOMAIN-CONTAINING PROTEIN"/>
    <property type="match status" value="1"/>
</dbReference>
<keyword evidence="3" id="KW-1185">Reference proteome</keyword>
<dbReference type="EMBL" id="QUMS01000001">
    <property type="protein sequence ID" value="REG11279.1"/>
    <property type="molecule type" value="Genomic_DNA"/>
</dbReference>
<dbReference type="InterPro" id="IPR013216">
    <property type="entry name" value="Methyltransf_11"/>
</dbReference>
<evidence type="ECO:0000313" key="3">
    <source>
        <dbReference type="Proteomes" id="UP000256388"/>
    </source>
</evidence>
<dbReference type="CDD" id="cd02440">
    <property type="entry name" value="AdoMet_MTases"/>
    <property type="match status" value="1"/>
</dbReference>
<organism evidence="2 3">
    <name type="scientific">Pelolinea submarina</name>
    <dbReference type="NCBI Taxonomy" id="913107"/>
    <lineage>
        <taxon>Bacteria</taxon>
        <taxon>Bacillati</taxon>
        <taxon>Chloroflexota</taxon>
        <taxon>Anaerolineae</taxon>
        <taxon>Anaerolineales</taxon>
        <taxon>Anaerolineaceae</taxon>
        <taxon>Pelolinea</taxon>
    </lineage>
</organism>
<evidence type="ECO:0000313" key="2">
    <source>
        <dbReference type="EMBL" id="REG11279.1"/>
    </source>
</evidence>
<reference evidence="2 3" key="1">
    <citation type="submission" date="2018-08" db="EMBL/GenBank/DDBJ databases">
        <title>Genomic Encyclopedia of Type Strains, Phase IV (KMG-IV): sequencing the most valuable type-strain genomes for metagenomic binning, comparative biology and taxonomic classification.</title>
        <authorList>
            <person name="Goeker M."/>
        </authorList>
    </citation>
    <scope>NUCLEOTIDE SEQUENCE [LARGE SCALE GENOMIC DNA]</scope>
    <source>
        <strain evidence="2 3">DSM 23923</strain>
    </source>
</reference>
<keyword evidence="2" id="KW-0830">Ubiquinone</keyword>
<dbReference type="Pfam" id="PF08241">
    <property type="entry name" value="Methyltransf_11"/>
    <property type="match status" value="1"/>
</dbReference>
<keyword evidence="2" id="KW-0808">Transferase</keyword>
<feature type="domain" description="Methyltransferase type 11" evidence="1">
    <location>
        <begin position="67"/>
        <end position="161"/>
    </location>
</feature>
<keyword evidence="2" id="KW-0489">Methyltransferase</keyword>
<dbReference type="SUPFAM" id="SSF53335">
    <property type="entry name" value="S-adenosyl-L-methionine-dependent methyltransferases"/>
    <property type="match status" value="1"/>
</dbReference>
<protein>
    <submittedName>
        <fullName evidence="2">Ubiquinone/menaquinone biosynthesis C-methylase UbiE</fullName>
    </submittedName>
</protein>
<dbReference type="GO" id="GO:0008757">
    <property type="term" value="F:S-adenosylmethionine-dependent methyltransferase activity"/>
    <property type="evidence" value="ECO:0007669"/>
    <property type="project" value="InterPro"/>
</dbReference>